<keyword evidence="2" id="KW-1185">Reference proteome</keyword>
<reference evidence="2" key="1">
    <citation type="submission" date="2013-03" db="EMBL/GenBank/DDBJ databases">
        <title>The Genome Sequence of Anopheles christyi ACHKN1017.</title>
        <authorList>
            <consortium name="The Broad Institute Genomics Platform"/>
            <person name="Neafsey D.E."/>
            <person name="Besansky N."/>
            <person name="Walker B."/>
            <person name="Young S.K."/>
            <person name="Zeng Q."/>
            <person name="Gargeya S."/>
            <person name="Fitzgerald M."/>
            <person name="Haas B."/>
            <person name="Abouelleil A."/>
            <person name="Allen A.W."/>
            <person name="Alvarado L."/>
            <person name="Arachchi H.M."/>
            <person name="Berlin A.M."/>
            <person name="Chapman S.B."/>
            <person name="Gainer-Dewar J."/>
            <person name="Goldberg J."/>
            <person name="Griggs A."/>
            <person name="Gujja S."/>
            <person name="Hansen M."/>
            <person name="Howarth C."/>
            <person name="Imamovic A."/>
            <person name="Ireland A."/>
            <person name="Larimer J."/>
            <person name="McCowan C."/>
            <person name="Murphy C."/>
            <person name="Pearson M."/>
            <person name="Poon T.W."/>
            <person name="Priest M."/>
            <person name="Roberts A."/>
            <person name="Saif S."/>
            <person name="Shea T."/>
            <person name="Sisk P."/>
            <person name="Sykes S."/>
            <person name="Wortman J."/>
            <person name="Nusbaum C."/>
            <person name="Birren B."/>
        </authorList>
    </citation>
    <scope>NUCLEOTIDE SEQUENCE [LARGE SCALE GENOMIC DNA]</scope>
    <source>
        <strain evidence="2">ACHKN1017</strain>
    </source>
</reference>
<evidence type="ECO:0000313" key="2">
    <source>
        <dbReference type="Proteomes" id="UP000075881"/>
    </source>
</evidence>
<proteinExistence type="predicted"/>
<name>A0A182KHS1_9DIPT</name>
<dbReference type="VEuPathDB" id="VectorBase:ACHR014034"/>
<evidence type="ECO:0000313" key="1">
    <source>
        <dbReference type="EnsemblMetazoa" id="ACHR014034-PA"/>
    </source>
</evidence>
<accession>A0A182KHS1</accession>
<sequence>MTSHSGASVPRIACKPCSKSCRCSATLAAASLAVLLLIRLYDTLHQSILLSSHSSGVRLAAGRNAGRPCCWLIWRLLSRLLWAMRMQQYRNESMSSWFNVSRLQLFRLLVEKFNRGNALQWKSDKFSVPITRPR</sequence>
<dbReference type="EnsemblMetazoa" id="ACHR014034-RA">
    <property type="protein sequence ID" value="ACHR014034-PA"/>
    <property type="gene ID" value="ACHR014034"/>
</dbReference>
<dbReference type="Proteomes" id="UP000075881">
    <property type="component" value="Unassembled WGS sequence"/>
</dbReference>
<protein>
    <submittedName>
        <fullName evidence="1">Uncharacterized protein</fullName>
    </submittedName>
</protein>
<dbReference type="AlphaFoldDB" id="A0A182KHS1"/>
<reference evidence="1" key="2">
    <citation type="submission" date="2020-05" db="UniProtKB">
        <authorList>
            <consortium name="EnsemblMetazoa"/>
        </authorList>
    </citation>
    <scope>IDENTIFICATION</scope>
    <source>
        <strain evidence="1">ACHKN1017</strain>
    </source>
</reference>
<organism evidence="1 2">
    <name type="scientific">Anopheles christyi</name>
    <dbReference type="NCBI Taxonomy" id="43041"/>
    <lineage>
        <taxon>Eukaryota</taxon>
        <taxon>Metazoa</taxon>
        <taxon>Ecdysozoa</taxon>
        <taxon>Arthropoda</taxon>
        <taxon>Hexapoda</taxon>
        <taxon>Insecta</taxon>
        <taxon>Pterygota</taxon>
        <taxon>Neoptera</taxon>
        <taxon>Endopterygota</taxon>
        <taxon>Diptera</taxon>
        <taxon>Nematocera</taxon>
        <taxon>Culicoidea</taxon>
        <taxon>Culicidae</taxon>
        <taxon>Anophelinae</taxon>
        <taxon>Anopheles</taxon>
    </lineage>
</organism>